<accession>A0A9D2L0B3</accession>
<evidence type="ECO:0000256" key="7">
    <source>
        <dbReference type="ARBA" id="ARBA00022801"/>
    </source>
</evidence>
<evidence type="ECO:0000256" key="6">
    <source>
        <dbReference type="ARBA" id="ARBA00022723"/>
    </source>
</evidence>
<dbReference type="GO" id="GO:0005737">
    <property type="term" value="C:cytoplasm"/>
    <property type="evidence" value="ECO:0007669"/>
    <property type="project" value="TreeGrafter"/>
</dbReference>
<evidence type="ECO:0000313" key="9">
    <source>
        <dbReference type="EMBL" id="HJA93463.1"/>
    </source>
</evidence>
<name>A0A9D2L0B3_9FIRM</name>
<dbReference type="EMBL" id="DWYY01000112">
    <property type="protein sequence ID" value="HJA93463.1"/>
    <property type="molecule type" value="Genomic_DNA"/>
</dbReference>
<feature type="domain" description="HD/PDEase" evidence="8">
    <location>
        <begin position="32"/>
        <end position="147"/>
    </location>
</feature>
<comment type="subunit">
    <text evidence="4">Homodimer.</text>
</comment>
<protein>
    <recommendedName>
        <fullName evidence="5">5'-deoxynucleotidase</fullName>
        <ecNumber evidence="5">3.1.3.89</ecNumber>
    </recommendedName>
</protein>
<evidence type="ECO:0000256" key="5">
    <source>
        <dbReference type="ARBA" id="ARBA00012964"/>
    </source>
</evidence>
<evidence type="ECO:0000256" key="2">
    <source>
        <dbReference type="ARBA" id="ARBA00001936"/>
    </source>
</evidence>
<dbReference type="InterPro" id="IPR003607">
    <property type="entry name" value="HD/PDEase_dom"/>
</dbReference>
<evidence type="ECO:0000256" key="1">
    <source>
        <dbReference type="ARBA" id="ARBA00001638"/>
    </source>
</evidence>
<dbReference type="EC" id="3.1.3.89" evidence="5"/>
<organism evidence="9 10">
    <name type="scientific">Candidatus Eisenbergiella merdipullorum</name>
    <dbReference type="NCBI Taxonomy" id="2838553"/>
    <lineage>
        <taxon>Bacteria</taxon>
        <taxon>Bacillati</taxon>
        <taxon>Bacillota</taxon>
        <taxon>Clostridia</taxon>
        <taxon>Lachnospirales</taxon>
        <taxon>Lachnospiraceae</taxon>
        <taxon>Eisenbergiella</taxon>
    </lineage>
</organism>
<dbReference type="GO" id="GO:0046872">
    <property type="term" value="F:metal ion binding"/>
    <property type="evidence" value="ECO:0007669"/>
    <property type="project" value="UniProtKB-KW"/>
</dbReference>
<evidence type="ECO:0000256" key="3">
    <source>
        <dbReference type="ARBA" id="ARBA00001941"/>
    </source>
</evidence>
<dbReference type="Gene3D" id="1.10.3210.10">
    <property type="entry name" value="Hypothetical protein af1432"/>
    <property type="match status" value="1"/>
</dbReference>
<dbReference type="GO" id="GO:0002953">
    <property type="term" value="F:5'-deoxynucleotidase activity"/>
    <property type="evidence" value="ECO:0007669"/>
    <property type="project" value="UniProtKB-EC"/>
</dbReference>
<dbReference type="InterPro" id="IPR039356">
    <property type="entry name" value="YfbR/HDDC2"/>
</dbReference>
<comment type="cofactor">
    <cofactor evidence="2">
        <name>Mn(2+)</name>
        <dbReference type="ChEBI" id="CHEBI:29035"/>
    </cofactor>
</comment>
<sequence length="191" mass="21904">MEGFTPEQFISFLGRVEKLKSVPRHCVTSDGVTENVAAHSWRTALMAYLLKGELVDVDIDKVIRMCLIHDLGEAVTGDIPTFEKTQEHEQTEKEALDGLLLELPESLYQEFTALLAEMQALQTREARVYKALDKLEAVIQHNESDISTWLPLEYELQKTYAAKSVLGFPFLEKLQQQVLEDTERKIREEHK</sequence>
<dbReference type="Proteomes" id="UP000886858">
    <property type="component" value="Unassembled WGS sequence"/>
</dbReference>
<dbReference type="PANTHER" id="PTHR11845:SF13">
    <property type="entry name" value="5'-DEOXYNUCLEOTIDASE HDDC2"/>
    <property type="match status" value="1"/>
</dbReference>
<keyword evidence="6" id="KW-0479">Metal-binding</keyword>
<dbReference type="SUPFAM" id="SSF109604">
    <property type="entry name" value="HD-domain/PDEase-like"/>
    <property type="match status" value="1"/>
</dbReference>
<dbReference type="CDD" id="cd00077">
    <property type="entry name" value="HDc"/>
    <property type="match status" value="1"/>
</dbReference>
<reference evidence="9" key="2">
    <citation type="submission" date="2021-04" db="EMBL/GenBank/DDBJ databases">
        <authorList>
            <person name="Gilroy R."/>
        </authorList>
    </citation>
    <scope>NUCLEOTIDE SEQUENCE</scope>
    <source>
        <strain evidence="9">CHK179-7159</strain>
    </source>
</reference>
<comment type="catalytic activity">
    <reaction evidence="1">
        <text>a 2'-deoxyribonucleoside 5'-phosphate + H2O = a 2'-deoxyribonucleoside + phosphate</text>
        <dbReference type="Rhea" id="RHEA:36167"/>
        <dbReference type="ChEBI" id="CHEBI:15377"/>
        <dbReference type="ChEBI" id="CHEBI:18274"/>
        <dbReference type="ChEBI" id="CHEBI:43474"/>
        <dbReference type="ChEBI" id="CHEBI:65317"/>
        <dbReference type="EC" id="3.1.3.89"/>
    </reaction>
</comment>
<comment type="cofactor">
    <cofactor evidence="3">
        <name>Co(2+)</name>
        <dbReference type="ChEBI" id="CHEBI:48828"/>
    </cofactor>
</comment>
<evidence type="ECO:0000313" key="10">
    <source>
        <dbReference type="Proteomes" id="UP000886858"/>
    </source>
</evidence>
<keyword evidence="7" id="KW-0378">Hydrolase</keyword>
<dbReference type="InterPro" id="IPR006674">
    <property type="entry name" value="HD_domain"/>
</dbReference>
<dbReference type="Pfam" id="PF13023">
    <property type="entry name" value="HD_3"/>
    <property type="match status" value="1"/>
</dbReference>
<dbReference type="SMART" id="SM00471">
    <property type="entry name" value="HDc"/>
    <property type="match status" value="1"/>
</dbReference>
<dbReference type="AlphaFoldDB" id="A0A9D2L0B3"/>
<dbReference type="PANTHER" id="PTHR11845">
    <property type="entry name" value="5'-DEOXYNUCLEOTIDASE HDDC2"/>
    <property type="match status" value="1"/>
</dbReference>
<proteinExistence type="predicted"/>
<reference evidence="9" key="1">
    <citation type="journal article" date="2021" name="PeerJ">
        <title>Extensive microbial diversity within the chicken gut microbiome revealed by metagenomics and culture.</title>
        <authorList>
            <person name="Gilroy R."/>
            <person name="Ravi A."/>
            <person name="Getino M."/>
            <person name="Pursley I."/>
            <person name="Horton D.L."/>
            <person name="Alikhan N.F."/>
            <person name="Baker D."/>
            <person name="Gharbi K."/>
            <person name="Hall N."/>
            <person name="Watson M."/>
            <person name="Adriaenssens E.M."/>
            <person name="Foster-Nyarko E."/>
            <person name="Jarju S."/>
            <person name="Secka A."/>
            <person name="Antonio M."/>
            <person name="Oren A."/>
            <person name="Chaudhuri R.R."/>
            <person name="La Ragione R."/>
            <person name="Hildebrand F."/>
            <person name="Pallen M.J."/>
        </authorList>
    </citation>
    <scope>NUCLEOTIDE SEQUENCE</scope>
    <source>
        <strain evidence="9">CHK179-7159</strain>
    </source>
</reference>
<evidence type="ECO:0000259" key="8">
    <source>
        <dbReference type="SMART" id="SM00471"/>
    </source>
</evidence>
<gene>
    <name evidence="9" type="ORF">H9717_10185</name>
</gene>
<comment type="caution">
    <text evidence="9">The sequence shown here is derived from an EMBL/GenBank/DDBJ whole genome shotgun (WGS) entry which is preliminary data.</text>
</comment>
<evidence type="ECO:0000256" key="4">
    <source>
        <dbReference type="ARBA" id="ARBA00011738"/>
    </source>
</evidence>